<name>A0A8J6B9J9_ELECQ</name>
<dbReference type="GO" id="GO:0008270">
    <property type="term" value="F:zinc ion binding"/>
    <property type="evidence" value="ECO:0007669"/>
    <property type="project" value="UniProtKB-KW"/>
</dbReference>
<evidence type="ECO:0000313" key="6">
    <source>
        <dbReference type="EMBL" id="KAG9463126.1"/>
    </source>
</evidence>
<keyword evidence="1" id="KW-0479">Metal-binding</keyword>
<evidence type="ECO:0000256" key="2">
    <source>
        <dbReference type="ARBA" id="ARBA00022771"/>
    </source>
</evidence>
<dbReference type="Gene3D" id="1.10.375.10">
    <property type="entry name" value="Human Immunodeficiency Virus Type 1 Capsid Protein"/>
    <property type="match status" value="1"/>
</dbReference>
<dbReference type="InterPro" id="IPR036443">
    <property type="entry name" value="Znf_RanBP2_sf"/>
</dbReference>
<dbReference type="PROSITE" id="PS01358">
    <property type="entry name" value="ZF_RANBP2_1"/>
    <property type="match status" value="1"/>
</dbReference>
<protein>
    <recommendedName>
        <fullName evidence="5">RanBP2-type domain-containing protein</fullName>
    </recommendedName>
</protein>
<dbReference type="SUPFAM" id="SSF90209">
    <property type="entry name" value="Ran binding protein zinc finger-like"/>
    <property type="match status" value="1"/>
</dbReference>
<dbReference type="SMART" id="SM00547">
    <property type="entry name" value="ZnF_RBZ"/>
    <property type="match status" value="1"/>
</dbReference>
<evidence type="ECO:0000259" key="5">
    <source>
        <dbReference type="PROSITE" id="PS50199"/>
    </source>
</evidence>
<gene>
    <name evidence="6" type="ORF">GDO78_022353</name>
</gene>
<evidence type="ECO:0000256" key="1">
    <source>
        <dbReference type="ARBA" id="ARBA00022723"/>
    </source>
</evidence>
<dbReference type="InterPro" id="IPR001876">
    <property type="entry name" value="Znf_RanBP2"/>
</dbReference>
<dbReference type="GO" id="GO:0016032">
    <property type="term" value="P:viral process"/>
    <property type="evidence" value="ECO:0007669"/>
    <property type="project" value="InterPro"/>
</dbReference>
<dbReference type="EMBL" id="WNTK01007947">
    <property type="protein sequence ID" value="KAG9463126.1"/>
    <property type="molecule type" value="Genomic_DNA"/>
</dbReference>
<organism evidence="6 7">
    <name type="scientific">Eleutherodactylus coqui</name>
    <name type="common">Puerto Rican coqui</name>
    <dbReference type="NCBI Taxonomy" id="57060"/>
    <lineage>
        <taxon>Eukaryota</taxon>
        <taxon>Metazoa</taxon>
        <taxon>Chordata</taxon>
        <taxon>Craniata</taxon>
        <taxon>Vertebrata</taxon>
        <taxon>Euteleostomi</taxon>
        <taxon>Amphibia</taxon>
        <taxon>Batrachia</taxon>
        <taxon>Anura</taxon>
        <taxon>Neobatrachia</taxon>
        <taxon>Hyloidea</taxon>
        <taxon>Eleutherodactylidae</taxon>
        <taxon>Eleutherodactylinae</taxon>
        <taxon>Eleutherodactylus</taxon>
        <taxon>Eleutherodactylus</taxon>
    </lineage>
</organism>
<keyword evidence="3" id="KW-0862">Zinc</keyword>
<dbReference type="Proteomes" id="UP000770717">
    <property type="component" value="Unassembled WGS sequence"/>
</dbReference>
<evidence type="ECO:0000256" key="3">
    <source>
        <dbReference type="ARBA" id="ARBA00022833"/>
    </source>
</evidence>
<feature type="domain" description="RanBP2-type" evidence="5">
    <location>
        <begin position="105"/>
        <end position="134"/>
    </location>
</feature>
<proteinExistence type="predicted"/>
<keyword evidence="2 4" id="KW-0863">Zinc-finger</keyword>
<sequence length="297" mass="33810">MEATKGCKQMLKKLGRGEYGTLDEHEWQNFLTNFKGWLQDHGKYDQATMWYEVAQGITLTEHKARDTDKGTEYYVWEKIQLPTKAPITLSRVKTKSPTAPPPYNTPEGWTCPKCGQQNPDWREFCVACGGPRPPPPANLYPLVSKIHVHQGRGDIEHHAYEQYRPWTPAELLAMCNTLPDPRTVPSTFLRKLDSVQTAYKATWADLGSLLETKGREVLKNQILAKAPGNVPRDKTTKGSGEEFIEAIEPWVKEQQDIQTDNFMTQAQETKQTVADYATALEQLWLDYGYEVGDSKDF</sequence>
<comment type="caution">
    <text evidence="6">The sequence shown here is derived from an EMBL/GenBank/DDBJ whole genome shotgun (WGS) entry which is preliminary data.</text>
</comment>
<keyword evidence="7" id="KW-1185">Reference proteome</keyword>
<dbReference type="PROSITE" id="PS50199">
    <property type="entry name" value="ZF_RANBP2_2"/>
    <property type="match status" value="1"/>
</dbReference>
<dbReference type="SUPFAM" id="SSF47943">
    <property type="entry name" value="Retrovirus capsid protein, N-terminal core domain"/>
    <property type="match status" value="1"/>
</dbReference>
<accession>A0A8J6B9J9</accession>
<evidence type="ECO:0000313" key="7">
    <source>
        <dbReference type="Proteomes" id="UP000770717"/>
    </source>
</evidence>
<reference evidence="6" key="1">
    <citation type="thesis" date="2020" institute="ProQuest LLC" country="789 East Eisenhower Parkway, Ann Arbor, MI, USA">
        <title>Comparative Genomics and Chromosome Evolution.</title>
        <authorList>
            <person name="Mudd A.B."/>
        </authorList>
    </citation>
    <scope>NUCLEOTIDE SEQUENCE</scope>
    <source>
        <strain evidence="6">HN-11 Male</strain>
        <tissue evidence="6">Kidney and liver</tissue>
    </source>
</reference>
<dbReference type="AlphaFoldDB" id="A0A8J6B9J9"/>
<dbReference type="InterPro" id="IPR008919">
    <property type="entry name" value="Retrov_capsid_N"/>
</dbReference>
<dbReference type="OrthoDB" id="10356619at2759"/>
<evidence type="ECO:0000256" key="4">
    <source>
        <dbReference type="PROSITE-ProRule" id="PRU00322"/>
    </source>
</evidence>
<dbReference type="Gene3D" id="4.10.1060.10">
    <property type="entry name" value="Zinc finger, RanBP2-type"/>
    <property type="match status" value="1"/>
</dbReference>
<dbReference type="Pfam" id="PF00641">
    <property type="entry name" value="Zn_ribbon_RanBP"/>
    <property type="match status" value="1"/>
</dbReference>